<dbReference type="CDD" id="cd00229">
    <property type="entry name" value="SGNH_hydrolase"/>
    <property type="match status" value="1"/>
</dbReference>
<protein>
    <submittedName>
        <fullName evidence="2">GDSL-type esterase/lipase family protein</fullName>
    </submittedName>
</protein>
<keyword evidence="3" id="KW-1185">Reference proteome</keyword>
<comment type="caution">
    <text evidence="2">The sequence shown here is derived from an EMBL/GenBank/DDBJ whole genome shotgun (WGS) entry which is preliminary data.</text>
</comment>
<evidence type="ECO:0000313" key="3">
    <source>
        <dbReference type="Proteomes" id="UP001597347"/>
    </source>
</evidence>
<dbReference type="Proteomes" id="UP001597347">
    <property type="component" value="Unassembled WGS sequence"/>
</dbReference>
<dbReference type="Pfam" id="PF13472">
    <property type="entry name" value="Lipase_GDSL_2"/>
    <property type="match status" value="1"/>
</dbReference>
<dbReference type="SUPFAM" id="SSF52266">
    <property type="entry name" value="SGNH hydrolase"/>
    <property type="match status" value="1"/>
</dbReference>
<dbReference type="InterPro" id="IPR013830">
    <property type="entry name" value="SGNH_hydro"/>
</dbReference>
<proteinExistence type="predicted"/>
<dbReference type="InterPro" id="IPR036514">
    <property type="entry name" value="SGNH_hydro_sf"/>
</dbReference>
<reference evidence="3" key="1">
    <citation type="journal article" date="2019" name="Int. J. Syst. Evol. Microbiol.">
        <title>The Global Catalogue of Microorganisms (GCM) 10K type strain sequencing project: providing services to taxonomists for standard genome sequencing and annotation.</title>
        <authorList>
            <consortium name="The Broad Institute Genomics Platform"/>
            <consortium name="The Broad Institute Genome Sequencing Center for Infectious Disease"/>
            <person name="Wu L."/>
            <person name="Ma J."/>
        </authorList>
    </citation>
    <scope>NUCLEOTIDE SEQUENCE [LARGE SCALE GENOMIC DNA]</scope>
    <source>
        <strain evidence="3">CGMCC 1.12471</strain>
    </source>
</reference>
<sequence>MGAGTRRGTGRRRILRNTVVAVLVVVALALVTVTVMRMRAEGADADVESRQYTPPPLTRPTASALPLVAVIGDGTTTQSAPGVGAAQRWTSLLATDADVQVRTFASAGAGYLAEGADGRTFLEEASRVPQDSDLVVIFGGIADVGASQLRVSRAASQTISAVQTRAPRAKIAVIGPVTDDDAPADAVTQLRTTLQNASGAFGLSFVDPIQQAWLNGSPNSPGDLDAGDERTLAARLQTVVVSQLPQS</sequence>
<evidence type="ECO:0000259" key="1">
    <source>
        <dbReference type="Pfam" id="PF13472"/>
    </source>
</evidence>
<name>A0ABW4LCR5_9MICO</name>
<dbReference type="Gene3D" id="3.40.50.1110">
    <property type="entry name" value="SGNH hydrolase"/>
    <property type="match status" value="1"/>
</dbReference>
<organism evidence="2 3">
    <name type="scientific">Amnibacterium endophyticum</name>
    <dbReference type="NCBI Taxonomy" id="2109337"/>
    <lineage>
        <taxon>Bacteria</taxon>
        <taxon>Bacillati</taxon>
        <taxon>Actinomycetota</taxon>
        <taxon>Actinomycetes</taxon>
        <taxon>Micrococcales</taxon>
        <taxon>Microbacteriaceae</taxon>
        <taxon>Amnibacterium</taxon>
    </lineage>
</organism>
<gene>
    <name evidence="2" type="ORF">ACFSBI_01245</name>
</gene>
<feature type="domain" description="SGNH hydrolase-type esterase" evidence="1">
    <location>
        <begin position="71"/>
        <end position="225"/>
    </location>
</feature>
<accession>A0ABW4LCR5</accession>
<dbReference type="EMBL" id="JBHUEA010000001">
    <property type="protein sequence ID" value="MFD1720162.1"/>
    <property type="molecule type" value="Genomic_DNA"/>
</dbReference>
<evidence type="ECO:0000313" key="2">
    <source>
        <dbReference type="EMBL" id="MFD1720162.1"/>
    </source>
</evidence>
<dbReference type="RefSeq" id="WP_377931369.1">
    <property type="nucleotide sequence ID" value="NZ_JBHUEA010000001.1"/>
</dbReference>